<accession>A0ABT1W2W0</accession>
<reference evidence="2 3" key="1">
    <citation type="submission" date="2022-06" db="EMBL/GenBank/DDBJ databases">
        <title>Endosaccharibacter gen. nov., sp. nov., endophytic bacteria isolated from sugarcane.</title>
        <authorList>
            <person name="Pitiwittayakul N."/>
            <person name="Yukphan P."/>
            <person name="Charoenyingcharoen P."/>
            <person name="Tanasupawat S."/>
        </authorList>
    </citation>
    <scope>NUCLEOTIDE SEQUENCE [LARGE SCALE GENOMIC DNA]</scope>
    <source>
        <strain evidence="2 3">KSS8</strain>
    </source>
</reference>
<evidence type="ECO:0000313" key="3">
    <source>
        <dbReference type="Proteomes" id="UP001524587"/>
    </source>
</evidence>
<keyword evidence="3" id="KW-1185">Reference proteome</keyword>
<feature type="chain" id="PRO_5046270495" description="Secreted protein" evidence="1">
    <location>
        <begin position="24"/>
        <end position="126"/>
    </location>
</feature>
<proteinExistence type="predicted"/>
<evidence type="ECO:0008006" key="4">
    <source>
        <dbReference type="Google" id="ProtNLM"/>
    </source>
</evidence>
<keyword evidence="1" id="KW-0732">Signal</keyword>
<organism evidence="2 3">
    <name type="scientific">Endosaccharibacter trunci</name>
    <dbReference type="NCBI Taxonomy" id="2812733"/>
    <lineage>
        <taxon>Bacteria</taxon>
        <taxon>Pseudomonadati</taxon>
        <taxon>Pseudomonadota</taxon>
        <taxon>Alphaproteobacteria</taxon>
        <taxon>Acetobacterales</taxon>
        <taxon>Acetobacteraceae</taxon>
        <taxon>Endosaccharibacter</taxon>
    </lineage>
</organism>
<evidence type="ECO:0000313" key="2">
    <source>
        <dbReference type="EMBL" id="MCQ8277198.1"/>
    </source>
</evidence>
<comment type="caution">
    <text evidence="2">The sequence shown here is derived from an EMBL/GenBank/DDBJ whole genome shotgun (WGS) entry which is preliminary data.</text>
</comment>
<feature type="signal peptide" evidence="1">
    <location>
        <begin position="1"/>
        <end position="23"/>
    </location>
</feature>
<evidence type="ECO:0000256" key="1">
    <source>
        <dbReference type="SAM" id="SignalP"/>
    </source>
</evidence>
<dbReference type="EMBL" id="JAMSKV010000001">
    <property type="protein sequence ID" value="MCQ8277198.1"/>
    <property type="molecule type" value="Genomic_DNA"/>
</dbReference>
<dbReference type="RefSeq" id="WP_422862636.1">
    <property type="nucleotide sequence ID" value="NZ_JAMSKV010000001.1"/>
</dbReference>
<name>A0ABT1W2W0_9PROT</name>
<gene>
    <name evidence="2" type="ORF">NFI95_01870</name>
</gene>
<sequence length="126" mass="13189">MRFTLPIAALALLALPLGHPASAQEDGGAKRKLDAALSVLRVHQDAAGKSCLDAMTRVHQTEDQVGNVTRESANGDHANANADIARDVLESDYENAETACAPDAVQACRSDPHLPACAKFGAISDN</sequence>
<dbReference type="Proteomes" id="UP001524587">
    <property type="component" value="Unassembled WGS sequence"/>
</dbReference>
<protein>
    <recommendedName>
        <fullName evidence="4">Secreted protein</fullName>
    </recommendedName>
</protein>